<dbReference type="InterPro" id="IPR042099">
    <property type="entry name" value="ANL_N_sf"/>
</dbReference>
<dbReference type="InterPro" id="IPR023213">
    <property type="entry name" value="CAT-like_dom_sf"/>
</dbReference>
<evidence type="ECO:0000259" key="4">
    <source>
        <dbReference type="PROSITE" id="PS50075"/>
    </source>
</evidence>
<dbReference type="InterPro" id="IPR009081">
    <property type="entry name" value="PP-bd_ACP"/>
</dbReference>
<evidence type="ECO:0000256" key="3">
    <source>
        <dbReference type="ARBA" id="ARBA00022553"/>
    </source>
</evidence>
<dbReference type="FunFam" id="1.10.1200.10:FF:000005">
    <property type="entry name" value="Nonribosomal peptide synthetase 1"/>
    <property type="match status" value="1"/>
</dbReference>
<feature type="domain" description="Carrier" evidence="4">
    <location>
        <begin position="1007"/>
        <end position="1081"/>
    </location>
</feature>
<dbReference type="InterPro" id="IPR001031">
    <property type="entry name" value="Thioesterase"/>
</dbReference>
<dbReference type="Gene3D" id="1.10.1200.10">
    <property type="entry name" value="ACP-like"/>
    <property type="match status" value="2"/>
</dbReference>
<dbReference type="SUPFAM" id="SSF53474">
    <property type="entry name" value="alpha/beta-Hydrolases"/>
    <property type="match status" value="1"/>
</dbReference>
<comment type="caution">
    <text evidence="5">The sequence shown here is derived from an EMBL/GenBank/DDBJ whole genome shotgun (WGS) entry which is preliminary data.</text>
</comment>
<dbReference type="GO" id="GO:0044550">
    <property type="term" value="P:secondary metabolite biosynthetic process"/>
    <property type="evidence" value="ECO:0007669"/>
    <property type="project" value="TreeGrafter"/>
</dbReference>
<dbReference type="PROSITE" id="PS00012">
    <property type="entry name" value="PHOSPHOPANTETHEINE"/>
    <property type="match status" value="2"/>
</dbReference>
<dbReference type="InterPro" id="IPR001242">
    <property type="entry name" value="Condensation_dom"/>
</dbReference>
<dbReference type="Gene3D" id="3.30.300.30">
    <property type="match status" value="2"/>
</dbReference>
<dbReference type="InterPro" id="IPR006162">
    <property type="entry name" value="Ppantetheine_attach_site"/>
</dbReference>
<dbReference type="Gene3D" id="3.30.559.30">
    <property type="entry name" value="Nonribosomal peptide synthetase, condensation domain"/>
    <property type="match status" value="2"/>
</dbReference>
<dbReference type="PROSITE" id="PS50075">
    <property type="entry name" value="CARRIER"/>
    <property type="match status" value="2"/>
</dbReference>
<dbReference type="SUPFAM" id="SSF56801">
    <property type="entry name" value="Acetyl-CoA synthetase-like"/>
    <property type="match status" value="2"/>
</dbReference>
<evidence type="ECO:0000256" key="1">
    <source>
        <dbReference type="ARBA" id="ARBA00001957"/>
    </source>
</evidence>
<dbReference type="InterPro" id="IPR045851">
    <property type="entry name" value="AMP-bd_C_sf"/>
</dbReference>
<dbReference type="GO" id="GO:0005737">
    <property type="term" value="C:cytoplasm"/>
    <property type="evidence" value="ECO:0007669"/>
    <property type="project" value="TreeGrafter"/>
</dbReference>
<feature type="domain" description="Carrier" evidence="4">
    <location>
        <begin position="2042"/>
        <end position="2117"/>
    </location>
</feature>
<dbReference type="Pfam" id="PF00668">
    <property type="entry name" value="Condensation"/>
    <property type="match status" value="2"/>
</dbReference>
<dbReference type="InterPro" id="IPR000873">
    <property type="entry name" value="AMP-dep_synth/lig_dom"/>
</dbReference>
<dbReference type="Pfam" id="PF13193">
    <property type="entry name" value="AMP-binding_C"/>
    <property type="match status" value="2"/>
</dbReference>
<dbReference type="EMBL" id="LQMT02000007">
    <property type="protein sequence ID" value="ONF73736.1"/>
    <property type="molecule type" value="Genomic_DNA"/>
</dbReference>
<dbReference type="NCBIfam" id="TIGR01733">
    <property type="entry name" value="AA-adenyl-dom"/>
    <property type="match status" value="2"/>
</dbReference>
<dbReference type="CDD" id="cd19531">
    <property type="entry name" value="LCL_NRPS-like"/>
    <property type="match status" value="1"/>
</dbReference>
<dbReference type="Gene3D" id="3.40.50.1820">
    <property type="entry name" value="alpha/beta hydrolase"/>
    <property type="match status" value="1"/>
</dbReference>
<dbReference type="GO" id="GO:0008610">
    <property type="term" value="P:lipid biosynthetic process"/>
    <property type="evidence" value="ECO:0007669"/>
    <property type="project" value="UniProtKB-ARBA"/>
</dbReference>
<dbReference type="RefSeq" id="WP_063274863.1">
    <property type="nucleotide sequence ID" value="NZ_LQMT02000007.1"/>
</dbReference>
<dbReference type="Pfam" id="PF00550">
    <property type="entry name" value="PP-binding"/>
    <property type="match status" value="2"/>
</dbReference>
<protein>
    <recommendedName>
        <fullName evidence="4">Carrier domain-containing protein</fullName>
    </recommendedName>
</protein>
<organism evidence="5 6">
    <name type="scientific">Amycolatopsis keratiniphila subsp. keratiniphila</name>
    <dbReference type="NCBI Taxonomy" id="227715"/>
    <lineage>
        <taxon>Bacteria</taxon>
        <taxon>Bacillati</taxon>
        <taxon>Actinomycetota</taxon>
        <taxon>Actinomycetes</taxon>
        <taxon>Pseudonocardiales</taxon>
        <taxon>Pseudonocardiaceae</taxon>
        <taxon>Amycolatopsis</taxon>
        <taxon>Amycolatopsis japonica group</taxon>
    </lineage>
</organism>
<dbReference type="CDD" id="cd05930">
    <property type="entry name" value="A_NRPS"/>
    <property type="match status" value="1"/>
</dbReference>
<dbReference type="FunFam" id="3.40.50.12780:FF:000012">
    <property type="entry name" value="Non-ribosomal peptide synthetase"/>
    <property type="match status" value="1"/>
</dbReference>
<dbReference type="GO" id="GO:0003824">
    <property type="term" value="F:catalytic activity"/>
    <property type="evidence" value="ECO:0007669"/>
    <property type="project" value="InterPro"/>
</dbReference>
<sequence length="2385" mass="258572">MTIDAEPAGRTLAELRKALVERRLAGRGSEPSAADGIPRLDRAEPQALSFAQQRLWLLDQLRPGQDEYLIPMAFRLDGELDESALAEALTAVVARHEVLRTRYVLEGREPVQVIDEPAPVTLRRNACAESQLQSVIAELTRTPVDLRREHPIRADLIELGPARTVLLVCVHHIAFDGWSSGLLLREISELYSAKVESRPPSLPEVRTQYCDYARWQRDRSRGSVGQGQLEYWRTRLSGLDTLTLFTDRPHPAEWRSDGGSEGFVIPAAVADALRATGRDAGATAFVTLLAVVHAFLGRYSGQQDIAVGVPSASRPRADLADTIGYFGNMLVMRADLSADPSFRDLLDEVRATSVEAFANQDVPFDWLVTELRSNRDLSRNPLFQVSLTVAEGDGEEDLAMTGLTGAAVDVDWIAAKFDLSFAITVTGEGDWTGDIVYPTALFDRATVQRMAGHFVALVAAIAARPQVPVSRLGFTTELDRWEPGEATSIPVAGGIHEEVARRAAEAGGNTAVCCGTSRLSYRELDEQSNQLARHLRELGVGKGDLVGVRLPTEPRLIVALLAVLKAGAAYLPLDPEQPEDRVNFMIGDAAVRLVITEPRSRQGIDARTLVLDATTRDLLGAYAKDALDVVVDPDDLAYVMYTSGSTGLPKGVMVTHRNVMRLFGAIDLELATGPDDVWTAFHSYAFDFSVWEIWGALTHGSRLVQVPFEVSRSPEDFLRLLAEEGVTVLSQTPSAFAGLTQALEERGDYAGLVVRAVIFGGEALDPGLLGPWSRWSGTASSVMINMYGITETTVHTTFRVIEPAECRGGTVAGRSPIGRPLADMRLHVLDEAGRPAPIGVPGEIHVGGAGVARGYHGRAALTADRFLPDPFAVEPGARLYRSGDLGRLTAGGEVEYLGRADQQIKIRGHRIELGEIEAALSSHPAVAAAVVDVTWSGPGDGRVFGYVVASGEFEPADVLRHAAARLPRYMMPAAVVGIPRIPLTVNGKLDRAALPEPRVDSQVAYVAPRSAAETAAATIFAAVLEVPRVGAKDNFFTMGGDSIRAVRAVGMLRAQGFEVTVADLFRRQTVEEIAGLASGFVEADELTPPFALISGEDRACLRDGVVDAYPLAEAQAGMVYEFLRDDDVHRYHNVTSYPVREKGTFSLDALRRAARIVTARHDVLRTSFDVENFTEPLQLVYGEPAVVIRCTDLSDIAEAEQSSRLWEVIAAERAELFDLDAAPLWRLHVVVSAPDRWQLCLVEFHPILDGWSHNSFVVELLRTYEKCRDGHEIEESGPDTVRFADAIALERASIGSAADRAFWAGRVTGEWERLTLPELWSGPVGAAHYEVRVPLKGIDEGLRALARTAAVPYKTVVLAAYLRMLGIATGQDRFFAGLVTNGRPERLRGDDVRGMFLNIVPFAAPTVPDTWTRYVKDVFAEEIAVHPHRRYPMPKMRRDWGGDAPLVETAFNFLDFHVLDEELVDVDELQDVSPNEFAIAVSTEFDCVAITARPERVAPEYGELLGRLLNQVLTAMATTPLGDPRRCLLDPADRLRALALSEGPAERGDTTFVDLVDRWAIERAHEPAVCDATGELTYARLRHRSAQVAAGLAARGIGPENVVGISLPRGGLLVTAVLGVLRAGAAFLILDPSQPPARRETVLREAGAVAILGADTTASGLPVLDPASFDTMPALAAPVPVQPDSLAYLISTSGSTGTPKSVMLTHRGLANLVGPHAADLGIGPGDRVAQLAPVVFDMAVFEIVQALAHGGTVCVPDPGEQAVGDALAGQLTELEVSHLVIVPSALAMLDPEKVPGLAVIAVAGEGCPQWLADTWSDRVRFFNLYGPSEYTIWATGVEVVPGLERGVTIGRPIANATAYVLDSWLDPVPVGVPGELCLGGAGLGRGYAGRPGQTADRFVPDPFGEVPGARLYRTGDRVVRRPGGELLFLGRSDHQVKVNGHRIELGEIESALQAHPEVRQAVAVVQGEGELRHLSAFVTTADGGTVSETEIEDFLRDRLAGYLMPSRIVRLDELPRSESGKIDRATLERTRVDDARRTDLVPPRNAREAGIAAVWRRVLRVDQVSVHDDFLRLGGHSLLAVRLASQLATILGHAVSGADVIRWRTIARIAEGADSARPEGPLVWFRETGAAAPLLCVHPGGGDVHWYENLAASLPEDQPVGGFRFEGSRRFPDGVTVARLARYYLDQLDDEVTASGVRLLGWCGGSAIAWEMARLLTEAGREVTLTLIDPVAPVSDATDQLRDFQRCEELFAALSGGESRVRAEAFALLAELLDEELPEDDLTDDEWSERVRGWNSLLKAIFGYRFEVARWPVDLVFGEEIATGAHTVVQDIDPAEYSASWQRLLAGTAYTRTTVPGSHLGILEEPHVGRLAELLSGDRVQRSEP</sequence>
<dbReference type="PANTHER" id="PTHR45527">
    <property type="entry name" value="NONRIBOSOMAL PEPTIDE SYNTHETASE"/>
    <property type="match status" value="1"/>
</dbReference>
<dbReference type="SUPFAM" id="SSF47336">
    <property type="entry name" value="ACP-like"/>
    <property type="match status" value="2"/>
</dbReference>
<dbReference type="PANTHER" id="PTHR45527:SF1">
    <property type="entry name" value="FATTY ACID SYNTHASE"/>
    <property type="match status" value="1"/>
</dbReference>
<proteinExistence type="predicted"/>
<name>A0A1W2M2I9_9PSEU</name>
<evidence type="ECO:0000313" key="6">
    <source>
        <dbReference type="Proteomes" id="UP000076660"/>
    </source>
</evidence>
<dbReference type="Gene3D" id="3.40.50.12780">
    <property type="entry name" value="N-terminal domain of ligase-like"/>
    <property type="match status" value="2"/>
</dbReference>
<dbReference type="FunFam" id="2.30.38.10:FF:000001">
    <property type="entry name" value="Non-ribosomal peptide synthetase PvdI"/>
    <property type="match status" value="1"/>
</dbReference>
<accession>A0A1W2M2I9</accession>
<dbReference type="Pfam" id="PF00501">
    <property type="entry name" value="AMP-binding"/>
    <property type="match status" value="2"/>
</dbReference>
<dbReference type="OrthoDB" id="2378856at2"/>
<dbReference type="Pfam" id="PF00975">
    <property type="entry name" value="Thioesterase"/>
    <property type="match status" value="1"/>
</dbReference>
<dbReference type="PROSITE" id="PS00455">
    <property type="entry name" value="AMP_BINDING"/>
    <property type="match status" value="1"/>
</dbReference>
<dbReference type="Proteomes" id="UP000076660">
    <property type="component" value="Unassembled WGS sequence"/>
</dbReference>
<dbReference type="Gene3D" id="3.30.559.10">
    <property type="entry name" value="Chloramphenicol acetyltransferase-like domain"/>
    <property type="match status" value="2"/>
</dbReference>
<dbReference type="GO" id="GO:0043041">
    <property type="term" value="P:amino acid activation for nonribosomal peptide biosynthetic process"/>
    <property type="evidence" value="ECO:0007669"/>
    <property type="project" value="TreeGrafter"/>
</dbReference>
<dbReference type="FunFam" id="3.40.50.980:FF:000001">
    <property type="entry name" value="Non-ribosomal peptide synthetase"/>
    <property type="match status" value="1"/>
</dbReference>
<reference evidence="5 6" key="1">
    <citation type="submission" date="2016-12" db="EMBL/GenBank/DDBJ databases">
        <title>Amycolatopsis keratiniphila subsp. keratiniphila genome sequencing and assembly.</title>
        <authorList>
            <person name="Mayilraj S."/>
            <person name="Kaur N."/>
        </authorList>
    </citation>
    <scope>NUCLEOTIDE SEQUENCE [LARGE SCALE GENOMIC DNA]</scope>
    <source>
        <strain evidence="5 6">DSM 44409</strain>
    </source>
</reference>
<dbReference type="InterPro" id="IPR020845">
    <property type="entry name" value="AMP-binding_CS"/>
</dbReference>
<keyword evidence="2" id="KW-0596">Phosphopantetheine</keyword>
<dbReference type="InterPro" id="IPR010071">
    <property type="entry name" value="AA_adenyl_dom"/>
</dbReference>
<dbReference type="InterPro" id="IPR036736">
    <property type="entry name" value="ACP-like_sf"/>
</dbReference>
<dbReference type="InterPro" id="IPR029058">
    <property type="entry name" value="AB_hydrolase_fold"/>
</dbReference>
<evidence type="ECO:0000313" key="5">
    <source>
        <dbReference type="EMBL" id="ONF73736.1"/>
    </source>
</evidence>
<dbReference type="InterPro" id="IPR025110">
    <property type="entry name" value="AMP-bd_C"/>
</dbReference>
<dbReference type="GO" id="GO:0031177">
    <property type="term" value="F:phosphopantetheine binding"/>
    <property type="evidence" value="ECO:0007669"/>
    <property type="project" value="TreeGrafter"/>
</dbReference>
<keyword evidence="3" id="KW-0597">Phosphoprotein</keyword>
<comment type="cofactor">
    <cofactor evidence="1">
        <name>pantetheine 4'-phosphate</name>
        <dbReference type="ChEBI" id="CHEBI:47942"/>
    </cofactor>
</comment>
<gene>
    <name evidence="5" type="ORF">AVR91_0206440</name>
</gene>
<evidence type="ECO:0000256" key="2">
    <source>
        <dbReference type="ARBA" id="ARBA00022450"/>
    </source>
</evidence>
<dbReference type="SUPFAM" id="SSF52777">
    <property type="entry name" value="CoA-dependent acyltransferases"/>
    <property type="match status" value="4"/>
</dbReference>
<dbReference type="CDD" id="cd17643">
    <property type="entry name" value="A_NRPS_Cytc1-like"/>
    <property type="match status" value="1"/>
</dbReference>